<protein>
    <recommendedName>
        <fullName evidence="2">NAD(P)-binding domain-containing protein</fullName>
    </recommendedName>
</protein>
<dbReference type="Gene3D" id="3.40.50.720">
    <property type="entry name" value="NAD(P)-binding Rossmann-like Domain"/>
    <property type="match status" value="1"/>
</dbReference>
<feature type="signal peptide" evidence="1">
    <location>
        <begin position="1"/>
        <end position="17"/>
    </location>
</feature>
<name>A0A261Y124_9FUNG</name>
<feature type="domain" description="NAD(P)-binding" evidence="2">
    <location>
        <begin position="10"/>
        <end position="184"/>
    </location>
</feature>
<keyword evidence="4" id="KW-1185">Reference proteome</keyword>
<dbReference type="InterPro" id="IPR036291">
    <property type="entry name" value="NAD(P)-bd_dom_sf"/>
</dbReference>
<dbReference type="InterPro" id="IPR016040">
    <property type="entry name" value="NAD(P)-bd_dom"/>
</dbReference>
<proteinExistence type="predicted"/>
<organism evidence="3 4">
    <name type="scientific">Bifiguratus adelaidae</name>
    <dbReference type="NCBI Taxonomy" id="1938954"/>
    <lineage>
        <taxon>Eukaryota</taxon>
        <taxon>Fungi</taxon>
        <taxon>Fungi incertae sedis</taxon>
        <taxon>Mucoromycota</taxon>
        <taxon>Mucoromycotina</taxon>
        <taxon>Endogonomycetes</taxon>
        <taxon>Endogonales</taxon>
        <taxon>Endogonales incertae sedis</taxon>
        <taxon>Bifiguratus</taxon>
    </lineage>
</organism>
<dbReference type="Pfam" id="PF13460">
    <property type="entry name" value="NAD_binding_10"/>
    <property type="match status" value="1"/>
</dbReference>
<evidence type="ECO:0000259" key="2">
    <source>
        <dbReference type="Pfam" id="PF13460"/>
    </source>
</evidence>
<evidence type="ECO:0000313" key="3">
    <source>
        <dbReference type="EMBL" id="OZJ04291.1"/>
    </source>
</evidence>
<dbReference type="InterPro" id="IPR051207">
    <property type="entry name" value="ComplexI_NDUFA9_subunit"/>
</dbReference>
<dbReference type="PANTHER" id="PTHR12126:SF16">
    <property type="entry name" value="MIOREX COMPLEX COMPONENT 2"/>
    <property type="match status" value="1"/>
</dbReference>
<evidence type="ECO:0000256" key="1">
    <source>
        <dbReference type="SAM" id="SignalP"/>
    </source>
</evidence>
<dbReference type="OrthoDB" id="276721at2759"/>
<dbReference type="EMBL" id="MVBO01000046">
    <property type="protein sequence ID" value="OZJ04291.1"/>
    <property type="molecule type" value="Genomic_DNA"/>
</dbReference>
<keyword evidence="1" id="KW-0732">Signal</keyword>
<feature type="chain" id="PRO_5013328983" description="NAD(P)-binding domain-containing protein" evidence="1">
    <location>
        <begin position="18"/>
        <end position="262"/>
    </location>
</feature>
<dbReference type="Proteomes" id="UP000242875">
    <property type="component" value="Unassembled WGS sequence"/>
</dbReference>
<gene>
    <name evidence="3" type="ORF">BZG36_02571</name>
</gene>
<dbReference type="SUPFAM" id="SSF51735">
    <property type="entry name" value="NAD(P)-binding Rossmann-fold domains"/>
    <property type="match status" value="1"/>
</dbReference>
<dbReference type="GO" id="GO:0005739">
    <property type="term" value="C:mitochondrion"/>
    <property type="evidence" value="ECO:0007669"/>
    <property type="project" value="TreeGrafter"/>
</dbReference>
<evidence type="ECO:0000313" key="4">
    <source>
        <dbReference type="Proteomes" id="UP000242875"/>
    </source>
</evidence>
<dbReference type="GO" id="GO:0044877">
    <property type="term" value="F:protein-containing complex binding"/>
    <property type="evidence" value="ECO:0007669"/>
    <property type="project" value="TreeGrafter"/>
</dbReference>
<dbReference type="PANTHER" id="PTHR12126">
    <property type="entry name" value="NADH-UBIQUINONE OXIDOREDUCTASE 39 KDA SUBUNIT-RELATED"/>
    <property type="match status" value="1"/>
</dbReference>
<dbReference type="AlphaFoldDB" id="A0A261Y124"/>
<accession>A0A261Y124</accession>
<sequence>MSLTRLLLLGGTGFVGSAIIRNALKANQDGSGPRRDNRYFIRTLSRTGSSKTEVANVENIKGNALEPQTYRHLLADTDAVVSTIGTIMDQKKHGDMGTYEKLNRDAVIYAAREFVKAKGTSEYKDKADRPCLVYVSAAHAPPDFILDSRYITTKRQAENVLLGREFRNSLRVVILRPGLLYSYHKRQITVPVGWAAILFSTLISPFKSYLPESLLFLTDRPLRDDEVACAILQAVKDKKTEGIVEVDDIRRLAKEWQSLRGN</sequence>
<comment type="caution">
    <text evidence="3">The sequence shown here is derived from an EMBL/GenBank/DDBJ whole genome shotgun (WGS) entry which is preliminary data.</text>
</comment>
<reference evidence="3 4" key="1">
    <citation type="journal article" date="2017" name="Mycologia">
        <title>Bifiguratus adelaidae, gen. et sp. nov., a new member of Mucoromycotina in endophytic and soil-dwelling habitats.</title>
        <authorList>
            <person name="Torres-Cruz T.J."/>
            <person name="Billingsley Tobias T.L."/>
            <person name="Almatruk M."/>
            <person name="Hesse C."/>
            <person name="Kuske C.R."/>
            <person name="Desiro A."/>
            <person name="Benucci G.M."/>
            <person name="Bonito G."/>
            <person name="Stajich J.E."/>
            <person name="Dunlap C."/>
            <person name="Arnold A.E."/>
            <person name="Porras-Alfaro A."/>
        </authorList>
    </citation>
    <scope>NUCLEOTIDE SEQUENCE [LARGE SCALE GENOMIC DNA]</scope>
    <source>
        <strain evidence="3 4">AZ0501</strain>
    </source>
</reference>